<dbReference type="InterPro" id="IPR013708">
    <property type="entry name" value="Shikimate_DH-bd_N"/>
</dbReference>
<dbReference type="NCBIfam" id="TIGR00507">
    <property type="entry name" value="aroE"/>
    <property type="match status" value="1"/>
</dbReference>
<feature type="binding site" evidence="6">
    <location>
        <begin position="30"/>
        <end position="32"/>
    </location>
    <ligand>
        <name>shikimate</name>
        <dbReference type="ChEBI" id="CHEBI:36208"/>
    </ligand>
</feature>
<evidence type="ECO:0000259" key="7">
    <source>
        <dbReference type="Pfam" id="PF01488"/>
    </source>
</evidence>
<dbReference type="EMBL" id="NCQP01000001">
    <property type="protein sequence ID" value="OWJ55418.1"/>
    <property type="molecule type" value="Genomic_DNA"/>
</dbReference>
<dbReference type="InterPro" id="IPR036291">
    <property type="entry name" value="NAD(P)-bd_dom_sf"/>
</dbReference>
<evidence type="ECO:0000256" key="2">
    <source>
        <dbReference type="ARBA" id="ARBA00022605"/>
    </source>
</evidence>
<comment type="subunit">
    <text evidence="6">Homodimer.</text>
</comment>
<dbReference type="Pfam" id="PF08501">
    <property type="entry name" value="Shikimate_dh_N"/>
    <property type="match status" value="1"/>
</dbReference>
<accession>A0A211YQT4</accession>
<dbReference type="Gene3D" id="3.40.50.10860">
    <property type="entry name" value="Leucine Dehydrogenase, chain A, domain 1"/>
    <property type="match status" value="1"/>
</dbReference>
<comment type="similarity">
    <text evidence="6">Belongs to the shikimate dehydrogenase family.</text>
</comment>
<dbReference type="Gene3D" id="3.40.50.720">
    <property type="entry name" value="NAD(P)-binding Rossmann-like Domain"/>
    <property type="match status" value="1"/>
</dbReference>
<feature type="domain" description="Quinate/shikimate 5-dehydrogenase/glutamyl-tRNA reductase" evidence="7">
    <location>
        <begin position="131"/>
        <end position="202"/>
    </location>
</feature>
<dbReference type="GO" id="GO:0008652">
    <property type="term" value="P:amino acid biosynthetic process"/>
    <property type="evidence" value="ECO:0007669"/>
    <property type="project" value="UniProtKB-KW"/>
</dbReference>
<sequence length="291" mass="30669">MKYGGLDVGALGCSPSTRLYGLIGSPISHSLSPAIHCAVYRAAGIDAVYLAWDTPQEKLEERVKALRNLAGGFNVTIPLKEAVLGLLDSLDEAAEAIGAVNTVSVEDGSLTGYNTDYLGVAECLRGHRPRVALIVGAGGAARAAVYALRDLGAVKVIIANRSLGRAQRLAEWSKSLGLDALAVSLSEAAGWASRADTVVNATPLGSEACCPGEAPPVLDGLHEGQVVFDMVYRPLETLLLKRAREAGARTVDGLCMLVWQALYADKIWLGVEPTSELYEVARRAALDAMKA</sequence>
<feature type="binding site" evidence="6">
    <location>
        <position position="92"/>
    </location>
    <ligand>
        <name>NADP(+)</name>
        <dbReference type="ChEBI" id="CHEBI:58349"/>
    </ligand>
</feature>
<feature type="binding site" evidence="6">
    <location>
        <position position="232"/>
    </location>
    <ligand>
        <name>shikimate</name>
        <dbReference type="ChEBI" id="CHEBI:36208"/>
    </ligand>
</feature>
<comment type="pathway">
    <text evidence="6">Metabolic intermediate biosynthesis; chorismate biosynthesis; chorismate from D-erythrose 4-phosphate and phosphoenolpyruvate: step 4/7.</text>
</comment>
<dbReference type="GO" id="GO:0004764">
    <property type="term" value="F:shikimate 3-dehydrogenase (NADP+) activity"/>
    <property type="evidence" value="ECO:0007669"/>
    <property type="project" value="UniProtKB-UniRule"/>
</dbReference>
<feature type="binding site" evidence="6">
    <location>
        <position position="116"/>
    </location>
    <ligand>
        <name>shikimate</name>
        <dbReference type="ChEBI" id="CHEBI:36208"/>
    </ligand>
</feature>
<gene>
    <name evidence="6" type="primary">aroE</name>
    <name evidence="9" type="ORF">Pdsh_01010</name>
</gene>
<keyword evidence="2 6" id="KW-0028">Amino-acid biosynthesis</keyword>
<keyword evidence="4 6" id="KW-0560">Oxidoreductase</keyword>
<proteinExistence type="inferred from homology"/>
<dbReference type="InterPro" id="IPR022893">
    <property type="entry name" value="Shikimate_DH_fam"/>
</dbReference>
<comment type="caution">
    <text evidence="9">The sequence shown here is derived from an EMBL/GenBank/DDBJ whole genome shotgun (WGS) entry which is preliminary data.</text>
</comment>
<keyword evidence="3 6" id="KW-0521">NADP</keyword>
<dbReference type="Proteomes" id="UP000196694">
    <property type="component" value="Unassembled WGS sequence"/>
</dbReference>
<dbReference type="GO" id="GO:0009073">
    <property type="term" value="P:aromatic amino acid family biosynthetic process"/>
    <property type="evidence" value="ECO:0007669"/>
    <property type="project" value="UniProtKB-KW"/>
</dbReference>
<feature type="binding site" evidence="6">
    <location>
        <begin position="136"/>
        <end position="140"/>
    </location>
    <ligand>
        <name>NADP(+)</name>
        <dbReference type="ChEBI" id="CHEBI:58349"/>
    </ligand>
</feature>
<feature type="binding site" evidence="6">
    <location>
        <position position="76"/>
    </location>
    <ligand>
        <name>shikimate</name>
        <dbReference type="ChEBI" id="CHEBI:36208"/>
    </ligand>
</feature>
<dbReference type="EC" id="1.1.1.25" evidence="1 6"/>
<reference evidence="9 10" key="1">
    <citation type="submission" date="2017-05" db="EMBL/GenBank/DDBJ databases">
        <title>The draft genome of the hyperthermophilic archaeon 'Pyrodictium delaneyi strain Hulk', an iron and nitrate reducer, reveals the capacity for sulfate reduction.</title>
        <authorList>
            <person name="Demey L.M."/>
            <person name="Miller C."/>
            <person name="Manzella M."/>
            <person name="Reguera G."/>
            <person name="Kashefi K."/>
        </authorList>
    </citation>
    <scope>NUCLEOTIDE SEQUENCE [LARGE SCALE GENOMIC DNA]</scope>
    <source>
        <strain evidence="9 10">Hulk</strain>
    </source>
</reference>
<dbReference type="PANTHER" id="PTHR21089">
    <property type="entry name" value="SHIKIMATE DEHYDROGENASE"/>
    <property type="match status" value="1"/>
</dbReference>
<dbReference type="GO" id="GO:0019632">
    <property type="term" value="P:shikimate metabolic process"/>
    <property type="evidence" value="ECO:0007669"/>
    <property type="project" value="InterPro"/>
</dbReference>
<evidence type="ECO:0000313" key="9">
    <source>
        <dbReference type="EMBL" id="OWJ55418.1"/>
    </source>
</evidence>
<dbReference type="UniPathway" id="UPA00053">
    <property type="reaction ID" value="UER00087"/>
</dbReference>
<feature type="binding site" evidence="6">
    <location>
        <position position="260"/>
    </location>
    <ligand>
        <name>shikimate</name>
        <dbReference type="ChEBI" id="CHEBI:36208"/>
    </ligand>
</feature>
<feature type="binding site" evidence="6">
    <location>
        <position position="101"/>
    </location>
    <ligand>
        <name>shikimate</name>
        <dbReference type="ChEBI" id="CHEBI:36208"/>
    </ligand>
</feature>
<dbReference type="PANTHER" id="PTHR21089:SF1">
    <property type="entry name" value="BIFUNCTIONAL 3-DEHYDROQUINATE DEHYDRATASE_SHIKIMATE DEHYDROGENASE, CHLOROPLASTIC"/>
    <property type="match status" value="1"/>
</dbReference>
<name>A0A211YQT4_9CREN</name>
<evidence type="ECO:0000313" key="10">
    <source>
        <dbReference type="Proteomes" id="UP000196694"/>
    </source>
</evidence>
<evidence type="ECO:0000256" key="3">
    <source>
        <dbReference type="ARBA" id="ARBA00022857"/>
    </source>
</evidence>
<evidence type="ECO:0000256" key="5">
    <source>
        <dbReference type="ARBA" id="ARBA00023141"/>
    </source>
</evidence>
<keyword evidence="5 6" id="KW-0057">Aromatic amino acid biosynthesis</keyword>
<dbReference type="Pfam" id="PF01488">
    <property type="entry name" value="Shikimate_DH"/>
    <property type="match status" value="1"/>
</dbReference>
<feature type="binding site" evidence="6">
    <location>
        <position position="230"/>
    </location>
    <ligand>
        <name>NADP(+)</name>
        <dbReference type="ChEBI" id="CHEBI:58349"/>
    </ligand>
</feature>
<keyword evidence="10" id="KW-1185">Reference proteome</keyword>
<feature type="domain" description="Shikimate dehydrogenase substrate binding N-terminal" evidence="8">
    <location>
        <begin position="22"/>
        <end position="103"/>
    </location>
</feature>
<dbReference type="InterPro" id="IPR006151">
    <property type="entry name" value="Shikm_DH/Glu-tRNA_Rdtase"/>
</dbReference>
<dbReference type="SUPFAM" id="SSF51735">
    <property type="entry name" value="NAD(P)-binding Rossmann-fold domains"/>
    <property type="match status" value="1"/>
</dbReference>
<comment type="function">
    <text evidence="6">Involved in the biosynthesis of the chorismate, which leads to the biosynthesis of aromatic amino acids. Catalyzes the reversible NADPH linked reduction of 3-dehydroshikimate (DHSA) to yield shikimate (SA).</text>
</comment>
<dbReference type="InterPro" id="IPR046346">
    <property type="entry name" value="Aminoacid_DH-like_N_sf"/>
</dbReference>
<protein>
    <recommendedName>
        <fullName evidence="1 6">Shikimate dehydrogenase (NADP(+))</fullName>
        <shortName evidence="6">SDH</shortName>
        <ecNumber evidence="1 6">1.1.1.25</ecNumber>
    </recommendedName>
</protein>
<evidence type="ECO:0000256" key="1">
    <source>
        <dbReference type="ARBA" id="ARBA00012962"/>
    </source>
</evidence>
<comment type="catalytic activity">
    <reaction evidence="6">
        <text>shikimate + NADP(+) = 3-dehydroshikimate + NADPH + H(+)</text>
        <dbReference type="Rhea" id="RHEA:17737"/>
        <dbReference type="ChEBI" id="CHEBI:15378"/>
        <dbReference type="ChEBI" id="CHEBI:16630"/>
        <dbReference type="ChEBI" id="CHEBI:36208"/>
        <dbReference type="ChEBI" id="CHEBI:57783"/>
        <dbReference type="ChEBI" id="CHEBI:58349"/>
        <dbReference type="EC" id="1.1.1.25"/>
    </reaction>
</comment>
<dbReference type="CDD" id="cd01065">
    <property type="entry name" value="NAD_bind_Shikimate_DH"/>
    <property type="match status" value="1"/>
</dbReference>
<dbReference type="HAMAP" id="MF_00222">
    <property type="entry name" value="Shikimate_DH_AroE"/>
    <property type="match status" value="1"/>
</dbReference>
<organism evidence="9 10">
    <name type="scientific">Pyrodictium delaneyi</name>
    <dbReference type="NCBI Taxonomy" id="1273541"/>
    <lineage>
        <taxon>Archaea</taxon>
        <taxon>Thermoproteota</taxon>
        <taxon>Thermoprotei</taxon>
        <taxon>Desulfurococcales</taxon>
        <taxon>Pyrodictiaceae</taxon>
        <taxon>Pyrodictium</taxon>
    </lineage>
</organism>
<dbReference type="SUPFAM" id="SSF53223">
    <property type="entry name" value="Aminoacid dehydrogenase-like, N-terminal domain"/>
    <property type="match status" value="1"/>
</dbReference>
<comment type="caution">
    <text evidence="6">Lacks conserved residue(s) required for the propagation of feature annotation.</text>
</comment>
<evidence type="ECO:0000256" key="6">
    <source>
        <dbReference type="HAMAP-Rule" id="MF_00222"/>
    </source>
</evidence>
<feature type="binding site" evidence="6">
    <location>
        <position position="253"/>
    </location>
    <ligand>
        <name>NADP(+)</name>
        <dbReference type="ChEBI" id="CHEBI:58349"/>
    </ligand>
</feature>
<dbReference type="GO" id="GO:0050661">
    <property type="term" value="F:NADP binding"/>
    <property type="evidence" value="ECO:0007669"/>
    <property type="project" value="InterPro"/>
</dbReference>
<dbReference type="InterPro" id="IPR011342">
    <property type="entry name" value="Shikimate_DH"/>
</dbReference>
<feature type="active site" description="Proton acceptor" evidence="6">
    <location>
        <position position="80"/>
    </location>
</feature>
<evidence type="ECO:0000259" key="8">
    <source>
        <dbReference type="Pfam" id="PF08501"/>
    </source>
</evidence>
<dbReference type="GO" id="GO:0009423">
    <property type="term" value="P:chorismate biosynthetic process"/>
    <property type="evidence" value="ECO:0007669"/>
    <property type="project" value="UniProtKB-UniRule"/>
</dbReference>
<evidence type="ECO:0000256" key="4">
    <source>
        <dbReference type="ARBA" id="ARBA00023002"/>
    </source>
</evidence>
<dbReference type="AlphaFoldDB" id="A0A211YQT4"/>